<comment type="caution">
    <text evidence="2">The sequence shown here is derived from an EMBL/GenBank/DDBJ whole genome shotgun (WGS) entry which is preliminary data.</text>
</comment>
<evidence type="ECO:0008006" key="4">
    <source>
        <dbReference type="Google" id="ProtNLM"/>
    </source>
</evidence>
<evidence type="ECO:0000313" key="2">
    <source>
        <dbReference type="EMBL" id="KRM71914.1"/>
    </source>
</evidence>
<evidence type="ECO:0000256" key="1">
    <source>
        <dbReference type="SAM" id="MobiDB-lite"/>
    </source>
</evidence>
<keyword evidence="3" id="KW-1185">Reference proteome</keyword>
<dbReference type="RefSeq" id="WP_057894191.1">
    <property type="nucleotide sequence ID" value="NZ_AYZQ01000002.1"/>
</dbReference>
<evidence type="ECO:0000313" key="3">
    <source>
        <dbReference type="Proteomes" id="UP000051672"/>
    </source>
</evidence>
<gene>
    <name evidence="2" type="ORF">FC34_GL000892</name>
</gene>
<dbReference type="OrthoDB" id="2248290at2"/>
<name>A0A0R2AYP9_9LACO</name>
<proteinExistence type="predicted"/>
<dbReference type="STRING" id="1423727.FC34_GL000892"/>
<protein>
    <recommendedName>
        <fullName evidence="4">SbcC family exonuclease</fullName>
    </recommendedName>
</protein>
<reference evidence="2 3" key="1">
    <citation type="journal article" date="2015" name="Genome Announc.">
        <title>Expanding the biotechnology potential of lactobacilli through comparative genomics of 213 strains and associated genera.</title>
        <authorList>
            <person name="Sun Z."/>
            <person name="Harris H.M."/>
            <person name="McCann A."/>
            <person name="Guo C."/>
            <person name="Argimon S."/>
            <person name="Zhang W."/>
            <person name="Yang X."/>
            <person name="Jeffery I.B."/>
            <person name="Cooney J.C."/>
            <person name="Kagawa T.F."/>
            <person name="Liu W."/>
            <person name="Song Y."/>
            <person name="Salvetti E."/>
            <person name="Wrobel A."/>
            <person name="Rasinkangas P."/>
            <person name="Parkhill J."/>
            <person name="Rea M.C."/>
            <person name="O'Sullivan O."/>
            <person name="Ritari J."/>
            <person name="Douillard F.P."/>
            <person name="Paul Ross R."/>
            <person name="Yang R."/>
            <person name="Briner A.E."/>
            <person name="Felis G.E."/>
            <person name="de Vos W.M."/>
            <person name="Barrangou R."/>
            <person name="Klaenhammer T.R."/>
            <person name="Caufield P.W."/>
            <person name="Cui Y."/>
            <person name="Zhang H."/>
            <person name="O'Toole P.W."/>
        </authorList>
    </citation>
    <scope>NUCLEOTIDE SEQUENCE [LARGE SCALE GENOMIC DNA]</scope>
    <source>
        <strain evidence="2 3">DSM 23927</strain>
    </source>
</reference>
<accession>A0A0R2AYP9</accession>
<organism evidence="2 3">
    <name type="scientific">Lacticaseibacillus brantae DSM 23927</name>
    <dbReference type="NCBI Taxonomy" id="1423727"/>
    <lineage>
        <taxon>Bacteria</taxon>
        <taxon>Bacillati</taxon>
        <taxon>Bacillota</taxon>
        <taxon>Bacilli</taxon>
        <taxon>Lactobacillales</taxon>
        <taxon>Lactobacillaceae</taxon>
        <taxon>Lacticaseibacillus</taxon>
    </lineage>
</organism>
<sequence>MSVESSLQYQQDFFEHFNQAWQDKSSYQLYRGLDTTADNLRLPIEEAPGYILAYDKNAQQELQDFLQTRFITFVREHVPFFEVSDDGRVFFGDWYHRRQFGELKPISRTIAQFSDEEQAIIPQLQAFSQDPDNYLQLELEAMRKDVYRDVNRLQNQLETEMASQPEQPEAANGGFRGLLKTFIDPSDPDESQPSAPAAPDKTKRLRQQFNQVKDQADHDFDLKKRQLEVSAAITRYEYQAVLSEYSSIEQFENVLSNLKTDFMAALKAEGGKQNA</sequence>
<dbReference type="PATRIC" id="fig|1423727.3.peg.898"/>
<feature type="region of interest" description="Disordered" evidence="1">
    <location>
        <begin position="178"/>
        <end position="202"/>
    </location>
</feature>
<dbReference type="Proteomes" id="UP000051672">
    <property type="component" value="Unassembled WGS sequence"/>
</dbReference>
<dbReference type="EMBL" id="AYZQ01000002">
    <property type="protein sequence ID" value="KRM71914.1"/>
    <property type="molecule type" value="Genomic_DNA"/>
</dbReference>
<dbReference type="AlphaFoldDB" id="A0A0R2AYP9"/>